<dbReference type="Gene3D" id="2.40.280.10">
    <property type="match status" value="1"/>
</dbReference>
<dbReference type="HAMAP" id="MF_00023">
    <property type="entry name" value="SmpB"/>
    <property type="match status" value="1"/>
</dbReference>
<dbReference type="CDD" id="cd09294">
    <property type="entry name" value="SmpB"/>
    <property type="match status" value="1"/>
</dbReference>
<dbReference type="NCBIfam" id="TIGR00086">
    <property type="entry name" value="smpB"/>
    <property type="match status" value="1"/>
</dbReference>
<dbReference type="InterPro" id="IPR020081">
    <property type="entry name" value="SsrA-bd_prot_CS"/>
</dbReference>
<dbReference type="PANTHER" id="PTHR30308:SF2">
    <property type="entry name" value="SSRA-BINDING PROTEIN"/>
    <property type="match status" value="1"/>
</dbReference>
<gene>
    <name evidence="3 4" type="primary">smpB</name>
    <name evidence="4" type="ORF">QEH59_15170</name>
</gene>
<name>A0ABU1AM33_9BACT</name>
<accession>A0ABU1AM33</accession>
<dbReference type="InterPro" id="IPR023620">
    <property type="entry name" value="SmpB"/>
</dbReference>
<protein>
    <recommendedName>
        <fullName evidence="3">SsrA-binding protein</fullName>
    </recommendedName>
    <alternativeName>
        <fullName evidence="3">Small protein B</fullName>
    </alternativeName>
</protein>
<evidence type="ECO:0000256" key="3">
    <source>
        <dbReference type="HAMAP-Rule" id="MF_00023"/>
    </source>
</evidence>
<proteinExistence type="inferred from homology"/>
<comment type="similarity">
    <text evidence="3">Belongs to the SmpB family.</text>
</comment>
<dbReference type="RefSeq" id="WP_308986223.1">
    <property type="nucleotide sequence ID" value="NZ_JARXIC010000032.1"/>
</dbReference>
<comment type="function">
    <text evidence="3">Required for rescue of stalled ribosomes mediated by trans-translation. Binds to transfer-messenger RNA (tmRNA), required for stable association of tmRNA with ribosomes. tmRNA and SmpB together mimic tRNA shape, replacing the anticodon stem-loop with SmpB. tmRNA is encoded by the ssrA gene; the 2 termini fold to resemble tRNA(Ala) and it encodes a 'tag peptide', a short internal open reading frame. During trans-translation Ala-aminoacylated tmRNA acts like a tRNA, entering the A-site of stalled ribosomes, displacing the stalled mRNA. The ribosome then switches to translate the ORF on the tmRNA; the nascent peptide is terminated with the 'tag peptide' encoded by the tmRNA and targeted for degradation. The ribosome is freed to recommence translation, which seems to be the essential function of trans-translation.</text>
</comment>
<dbReference type="PANTHER" id="PTHR30308">
    <property type="entry name" value="TMRNA-BINDING COMPONENT OF TRANS-TRANSLATION TAGGING COMPLEX"/>
    <property type="match status" value="1"/>
</dbReference>
<comment type="caution">
    <text evidence="4">The sequence shown here is derived from an EMBL/GenBank/DDBJ whole genome shotgun (WGS) entry which is preliminary data.</text>
</comment>
<keyword evidence="1 3" id="KW-0963">Cytoplasm</keyword>
<evidence type="ECO:0000313" key="5">
    <source>
        <dbReference type="Proteomes" id="UP001243717"/>
    </source>
</evidence>
<organism evidence="4 5">
    <name type="scientific">Thalassobacterium sedimentorum</name>
    <dbReference type="NCBI Taxonomy" id="3041258"/>
    <lineage>
        <taxon>Bacteria</taxon>
        <taxon>Pseudomonadati</taxon>
        <taxon>Verrucomicrobiota</taxon>
        <taxon>Opitutia</taxon>
        <taxon>Puniceicoccales</taxon>
        <taxon>Coraliomargaritaceae</taxon>
        <taxon>Thalassobacterium</taxon>
    </lineage>
</organism>
<dbReference type="InterPro" id="IPR000037">
    <property type="entry name" value="SsrA-bd_prot"/>
</dbReference>
<sequence>MCAKKKSKDHQREIRNGKAHHNYFVGDSFEAGIVLQGTEVKAIRHGDAQISEAFCRVEKGQVWMYHSHVGEYKFGNFQNHPPRRKRKLLLHRREIHKFIGAMEAGGKSLIPIRIYLKHGLIKVEIALCTGKKLHDKRETLKKKITMREAERDMRDYRR</sequence>
<dbReference type="Pfam" id="PF01668">
    <property type="entry name" value="SmpB"/>
    <property type="match status" value="1"/>
</dbReference>
<reference evidence="4 5" key="1">
    <citation type="submission" date="2023-04" db="EMBL/GenBank/DDBJ databases">
        <title>A novel bacteria isolated from coastal sediment.</title>
        <authorList>
            <person name="Liu X.-J."/>
            <person name="Du Z.-J."/>
        </authorList>
    </citation>
    <scope>NUCLEOTIDE SEQUENCE [LARGE SCALE GENOMIC DNA]</scope>
    <source>
        <strain evidence="4 5">SDUM461004</strain>
    </source>
</reference>
<dbReference type="EMBL" id="JARXIC010000032">
    <property type="protein sequence ID" value="MDQ8195772.1"/>
    <property type="molecule type" value="Genomic_DNA"/>
</dbReference>
<evidence type="ECO:0000256" key="2">
    <source>
        <dbReference type="ARBA" id="ARBA00022884"/>
    </source>
</evidence>
<evidence type="ECO:0000313" key="4">
    <source>
        <dbReference type="EMBL" id="MDQ8195772.1"/>
    </source>
</evidence>
<comment type="subcellular location">
    <subcellularLocation>
        <location evidence="3">Cytoplasm</location>
    </subcellularLocation>
    <text evidence="3">The tmRNA-SmpB complex associates with stalled 70S ribosomes.</text>
</comment>
<dbReference type="Proteomes" id="UP001243717">
    <property type="component" value="Unassembled WGS sequence"/>
</dbReference>
<keyword evidence="5" id="KW-1185">Reference proteome</keyword>
<dbReference type="NCBIfam" id="NF003843">
    <property type="entry name" value="PRK05422.1"/>
    <property type="match status" value="1"/>
</dbReference>
<keyword evidence="2 3" id="KW-0694">RNA-binding</keyword>
<evidence type="ECO:0000256" key="1">
    <source>
        <dbReference type="ARBA" id="ARBA00022490"/>
    </source>
</evidence>
<dbReference type="SUPFAM" id="SSF74982">
    <property type="entry name" value="Small protein B (SmpB)"/>
    <property type="match status" value="1"/>
</dbReference>
<dbReference type="PROSITE" id="PS01317">
    <property type="entry name" value="SSRP"/>
    <property type="match status" value="1"/>
</dbReference>